<evidence type="ECO:0000313" key="5">
    <source>
        <dbReference type="Proteomes" id="UP000266934"/>
    </source>
</evidence>
<dbReference type="KEGG" id="blag:BLTE_11050"/>
<accession>A0A348FYN7</accession>
<feature type="coiled-coil region" evidence="1">
    <location>
        <begin position="100"/>
        <end position="127"/>
    </location>
</feature>
<sequence length="396" mass="43414">MLAVVIPLAALAALLGGSAVVQAQTVYPQPRVQACIRLEAELARIDRPSAADAAEQRRYEDAIGKQQNELDRTIAQAQRIGCARAPNFFLFGAPERPPQCERLERQIDRLQQSLERMMAELSRVQGAQGPDREFRRRQVLAALSQNNCGPQYRAALPPARVARPGNFLEQLFGRPDVMQDDNPYAPPGEDDGYTEVPSVGTYRTLCVRACDGFYFPISFSATPAKFGEDEQICRAQCPAAEVALYVHRNPGEDVSHAVTTSGQAYTRLPNAFRYRQTFDPSCACKPAGQSWAEAIGHLDDTVQRGDIVVTEERSRAMQQEALAAAKDKAAAQPAQPRTDRKSKKAGRKDERSQPEPVVALPPPPEPAPPAPELRPAETSPDGRRVRAVGPTFLPGR</sequence>
<feature type="region of interest" description="Disordered" evidence="2">
    <location>
        <begin position="320"/>
        <end position="396"/>
    </location>
</feature>
<feature type="signal peptide" evidence="3">
    <location>
        <begin position="1"/>
        <end position="23"/>
    </location>
</feature>
<feature type="compositionally biased region" description="Low complexity" evidence="2">
    <location>
        <begin position="320"/>
        <end position="336"/>
    </location>
</feature>
<dbReference type="Pfam" id="PF11064">
    <property type="entry name" value="DUF2865"/>
    <property type="match status" value="1"/>
</dbReference>
<evidence type="ECO:0000256" key="2">
    <source>
        <dbReference type="SAM" id="MobiDB-lite"/>
    </source>
</evidence>
<evidence type="ECO:0000256" key="3">
    <source>
        <dbReference type="SAM" id="SignalP"/>
    </source>
</evidence>
<organism evidence="4 5">
    <name type="scientific">Blastochloris tepida</name>
    <dbReference type="NCBI Taxonomy" id="2233851"/>
    <lineage>
        <taxon>Bacteria</taxon>
        <taxon>Pseudomonadati</taxon>
        <taxon>Pseudomonadota</taxon>
        <taxon>Alphaproteobacteria</taxon>
        <taxon>Hyphomicrobiales</taxon>
        <taxon>Blastochloridaceae</taxon>
        <taxon>Blastochloris</taxon>
    </lineage>
</organism>
<dbReference type="Proteomes" id="UP000266934">
    <property type="component" value="Chromosome"/>
</dbReference>
<dbReference type="AlphaFoldDB" id="A0A348FYN7"/>
<keyword evidence="5" id="KW-1185">Reference proteome</keyword>
<evidence type="ECO:0008006" key="6">
    <source>
        <dbReference type="Google" id="ProtNLM"/>
    </source>
</evidence>
<keyword evidence="1" id="KW-0175">Coiled coil</keyword>
<evidence type="ECO:0000256" key="1">
    <source>
        <dbReference type="SAM" id="Coils"/>
    </source>
</evidence>
<dbReference type="EMBL" id="AP018907">
    <property type="protein sequence ID" value="BBF92420.1"/>
    <property type="molecule type" value="Genomic_DNA"/>
</dbReference>
<reference evidence="4 5" key="1">
    <citation type="submission" date="2018-08" db="EMBL/GenBank/DDBJ databases">
        <title>Complete genome sequencing of Blastochloris tepida GI.</title>
        <authorList>
            <person name="Tsukatani Y."/>
            <person name="Mori H."/>
        </authorList>
    </citation>
    <scope>NUCLEOTIDE SEQUENCE [LARGE SCALE GENOMIC DNA]</scope>
    <source>
        <strain evidence="4 5">GI</strain>
    </source>
</reference>
<protein>
    <recommendedName>
        <fullName evidence="6">DUF2865 domain-containing protein</fullName>
    </recommendedName>
</protein>
<name>A0A348FYN7_9HYPH</name>
<feature type="compositionally biased region" description="Pro residues" evidence="2">
    <location>
        <begin position="359"/>
        <end position="372"/>
    </location>
</feature>
<gene>
    <name evidence="4" type="ORF">BLTE_11050</name>
</gene>
<dbReference type="RefSeq" id="WP_126398308.1">
    <property type="nucleotide sequence ID" value="NZ_AP018907.1"/>
</dbReference>
<keyword evidence="3" id="KW-0732">Signal</keyword>
<proteinExistence type="predicted"/>
<dbReference type="OrthoDB" id="7850882at2"/>
<feature type="chain" id="PRO_5016699726" description="DUF2865 domain-containing protein" evidence="3">
    <location>
        <begin position="24"/>
        <end position="396"/>
    </location>
</feature>
<dbReference type="InterPro" id="IPR021293">
    <property type="entry name" value="DUF2865"/>
</dbReference>
<evidence type="ECO:0000313" key="4">
    <source>
        <dbReference type="EMBL" id="BBF92420.1"/>
    </source>
</evidence>